<evidence type="ECO:0000256" key="1">
    <source>
        <dbReference type="ARBA" id="ARBA00004651"/>
    </source>
</evidence>
<evidence type="ECO:0000313" key="8">
    <source>
        <dbReference type="EMBL" id="EHJ09445.1"/>
    </source>
</evidence>
<feature type="transmembrane region" description="Helical" evidence="6">
    <location>
        <begin position="52"/>
        <end position="72"/>
    </location>
</feature>
<dbReference type="Gene3D" id="1.20.1250.20">
    <property type="entry name" value="MFS general substrate transporter like domains"/>
    <property type="match status" value="2"/>
</dbReference>
<comment type="subcellular location">
    <subcellularLocation>
        <location evidence="1">Cell membrane</location>
        <topology evidence="1">Multi-pass membrane protein</topology>
    </subcellularLocation>
</comment>
<keyword evidence="4 6" id="KW-1133">Transmembrane helix</keyword>
<accession>G5JEE2</accession>
<feature type="transmembrane region" description="Helical" evidence="6">
    <location>
        <begin position="346"/>
        <end position="364"/>
    </location>
</feature>
<dbReference type="InterPro" id="IPR011701">
    <property type="entry name" value="MFS"/>
</dbReference>
<dbReference type="EMBL" id="AESD01001000">
    <property type="protein sequence ID" value="EHJ09445.1"/>
    <property type="molecule type" value="Genomic_DNA"/>
</dbReference>
<dbReference type="Pfam" id="PF07690">
    <property type="entry name" value="MFS_1"/>
    <property type="match status" value="1"/>
</dbReference>
<dbReference type="RefSeq" id="WP_007313509.1">
    <property type="nucleotide sequence ID" value="NZ_AESD01001000.1"/>
</dbReference>
<feature type="transmembrane region" description="Helical" evidence="6">
    <location>
        <begin position="84"/>
        <end position="103"/>
    </location>
</feature>
<proteinExistence type="predicted"/>
<feature type="transmembrane region" description="Helical" evidence="6">
    <location>
        <begin position="170"/>
        <end position="189"/>
    </location>
</feature>
<sequence>MDISNPPIQNNSESYERLFRTLIMITFLIYFQAYMIPPIIPYLSTLFQVSPQIIGLTVPCYMIPYGISSLIFGYLSDRFGRKSIMVFSLFWVTILSLLTATTQSVTQLLLWRFFTGALASGTIPQSLTLIKECFSTEQQGRRLGWVFGAMVGGMAFGSVFGALLTSILGWRGTFIVIGCLLLLVSYQLWQQQHLLQSKLSSRNLPKQGFLKGYQNLFNSRRAKFTYGYIFLHGSFHSGLYTWLGFYLVQRYSLEQTQIGWSLLAYGISGLLTAPLIGRLADYYGRTTILILGLILAGLSSTVLIFSIPFWLTIFVTISLAVSYCMTQPLLTGMVTEFNSHQRGQAIGINVFLLFVSFGFGSYLFGELLEFSFAVALLIYSVVILTAALIAITQLAPKNS</sequence>
<feature type="domain" description="Major facilitator superfamily (MFS) profile" evidence="7">
    <location>
        <begin position="18"/>
        <end position="398"/>
    </location>
</feature>
<evidence type="ECO:0000256" key="2">
    <source>
        <dbReference type="ARBA" id="ARBA00022475"/>
    </source>
</evidence>
<feature type="transmembrane region" description="Helical" evidence="6">
    <location>
        <begin position="109"/>
        <end position="130"/>
    </location>
</feature>
<evidence type="ECO:0000256" key="3">
    <source>
        <dbReference type="ARBA" id="ARBA00022692"/>
    </source>
</evidence>
<dbReference type="Proteomes" id="UP000003477">
    <property type="component" value="Unassembled WGS sequence"/>
</dbReference>
<evidence type="ECO:0000256" key="5">
    <source>
        <dbReference type="ARBA" id="ARBA00023136"/>
    </source>
</evidence>
<dbReference type="PATRIC" id="fig|423471.3.peg.5401"/>
<dbReference type="GO" id="GO:0005886">
    <property type="term" value="C:plasma membrane"/>
    <property type="evidence" value="ECO:0007669"/>
    <property type="project" value="UniProtKB-SubCell"/>
</dbReference>
<organism evidence="8 9">
    <name type="scientific">Crocosphaera watsonii WH 0003</name>
    <dbReference type="NCBI Taxonomy" id="423471"/>
    <lineage>
        <taxon>Bacteria</taxon>
        <taxon>Bacillati</taxon>
        <taxon>Cyanobacteriota</taxon>
        <taxon>Cyanophyceae</taxon>
        <taxon>Oscillatoriophycideae</taxon>
        <taxon>Chroococcales</taxon>
        <taxon>Aphanothecaceae</taxon>
        <taxon>Crocosphaera</taxon>
    </lineage>
</organism>
<protein>
    <recommendedName>
        <fullName evidence="7">Major facilitator superfamily (MFS) profile domain-containing protein</fullName>
    </recommendedName>
</protein>
<reference evidence="8 9" key="1">
    <citation type="journal article" date="2011" name="Front. Microbiol.">
        <title>Two Strains of Crocosphaera watsonii with Highly Conserved Genomes are Distinguished by Strain-Specific Features.</title>
        <authorList>
            <person name="Bench S.R."/>
            <person name="Ilikchyan I.N."/>
            <person name="Tripp H.J."/>
            <person name="Zehr J.P."/>
        </authorList>
    </citation>
    <scope>NUCLEOTIDE SEQUENCE [LARGE SCALE GENOMIC DNA]</scope>
    <source>
        <strain evidence="8 9">WH 0003</strain>
    </source>
</reference>
<feature type="transmembrane region" description="Helical" evidence="6">
    <location>
        <begin position="21"/>
        <end position="40"/>
    </location>
</feature>
<evidence type="ECO:0000256" key="6">
    <source>
        <dbReference type="SAM" id="Phobius"/>
    </source>
</evidence>
<dbReference type="PANTHER" id="PTHR43124:SF3">
    <property type="entry name" value="CHLORAMPHENICOL EFFLUX PUMP RV0191"/>
    <property type="match status" value="1"/>
</dbReference>
<keyword evidence="2" id="KW-1003">Cell membrane</keyword>
<keyword evidence="3 6" id="KW-0812">Transmembrane</keyword>
<feature type="transmembrane region" description="Helical" evidence="6">
    <location>
        <begin position="288"/>
        <end position="307"/>
    </location>
</feature>
<dbReference type="InterPro" id="IPR050189">
    <property type="entry name" value="MFS_Efflux_Transporters"/>
</dbReference>
<evidence type="ECO:0000313" key="9">
    <source>
        <dbReference type="Proteomes" id="UP000003477"/>
    </source>
</evidence>
<dbReference type="GO" id="GO:0022857">
    <property type="term" value="F:transmembrane transporter activity"/>
    <property type="evidence" value="ECO:0007669"/>
    <property type="project" value="InterPro"/>
</dbReference>
<dbReference type="CDD" id="cd17324">
    <property type="entry name" value="MFS_NepI_like"/>
    <property type="match status" value="1"/>
</dbReference>
<keyword evidence="5 6" id="KW-0472">Membrane</keyword>
<dbReference type="InterPro" id="IPR020846">
    <property type="entry name" value="MFS_dom"/>
</dbReference>
<dbReference type="PROSITE" id="PS50850">
    <property type="entry name" value="MFS"/>
    <property type="match status" value="1"/>
</dbReference>
<dbReference type="InterPro" id="IPR036259">
    <property type="entry name" value="MFS_trans_sf"/>
</dbReference>
<dbReference type="SUPFAM" id="SSF103473">
    <property type="entry name" value="MFS general substrate transporter"/>
    <property type="match status" value="1"/>
</dbReference>
<dbReference type="PANTHER" id="PTHR43124">
    <property type="entry name" value="PURINE EFFLUX PUMP PBUE"/>
    <property type="match status" value="1"/>
</dbReference>
<dbReference type="AlphaFoldDB" id="G5JEE2"/>
<feature type="transmembrane region" description="Helical" evidence="6">
    <location>
        <begin position="258"/>
        <end position="276"/>
    </location>
</feature>
<gene>
    <name evidence="8" type="ORF">CWATWH0003_B129</name>
</gene>
<name>G5JEE2_CROWT</name>
<comment type="caution">
    <text evidence="8">The sequence shown here is derived from an EMBL/GenBank/DDBJ whole genome shotgun (WGS) entry which is preliminary data.</text>
</comment>
<evidence type="ECO:0000256" key="4">
    <source>
        <dbReference type="ARBA" id="ARBA00022989"/>
    </source>
</evidence>
<feature type="transmembrane region" description="Helical" evidence="6">
    <location>
        <begin position="142"/>
        <end position="164"/>
    </location>
</feature>
<evidence type="ECO:0000259" key="7">
    <source>
        <dbReference type="PROSITE" id="PS50850"/>
    </source>
</evidence>
<feature type="transmembrane region" description="Helical" evidence="6">
    <location>
        <begin position="370"/>
        <end position="391"/>
    </location>
</feature>
<dbReference type="GeneID" id="88769067"/>
<feature type="transmembrane region" description="Helical" evidence="6">
    <location>
        <begin position="226"/>
        <end position="246"/>
    </location>
</feature>